<keyword evidence="6" id="KW-0326">Glycosidase</keyword>
<dbReference type="InterPro" id="IPR008264">
    <property type="entry name" value="Beta_glucanase"/>
</dbReference>
<dbReference type="Proteomes" id="UP000327030">
    <property type="component" value="Chromosome 1"/>
</dbReference>
<evidence type="ECO:0000256" key="5">
    <source>
        <dbReference type="ARBA" id="ARBA00022801"/>
    </source>
</evidence>
<dbReference type="RefSeq" id="WP_151622972.1">
    <property type="nucleotide sequence ID" value="NZ_CP043028.1"/>
</dbReference>
<evidence type="ECO:0000256" key="1">
    <source>
        <dbReference type="ARBA" id="ARBA00000481"/>
    </source>
</evidence>
<name>A0A5P6VQ29_PSEXY</name>
<evidence type="ECO:0000259" key="12">
    <source>
        <dbReference type="PROSITE" id="PS51762"/>
    </source>
</evidence>
<organism evidence="13 14">
    <name type="scientific">Pseudobutyrivibrio xylanivorans</name>
    <dbReference type="NCBI Taxonomy" id="185007"/>
    <lineage>
        <taxon>Bacteria</taxon>
        <taxon>Bacillati</taxon>
        <taxon>Bacillota</taxon>
        <taxon>Clostridia</taxon>
        <taxon>Lachnospirales</taxon>
        <taxon>Lachnospiraceae</taxon>
        <taxon>Pseudobutyrivibrio</taxon>
    </lineage>
</organism>
<dbReference type="PROSITE" id="PS01034">
    <property type="entry name" value="GH16_1"/>
    <property type="match status" value="1"/>
</dbReference>
<evidence type="ECO:0000256" key="11">
    <source>
        <dbReference type="SAM" id="Phobius"/>
    </source>
</evidence>
<gene>
    <name evidence="13" type="primary">lic16A</name>
    <name evidence="13" type="ORF">FXF36_06220</name>
</gene>
<evidence type="ECO:0000256" key="10">
    <source>
        <dbReference type="PIRSR" id="PIRSR608264-1"/>
    </source>
</evidence>
<dbReference type="GO" id="GO:0042972">
    <property type="term" value="F:licheninase activity"/>
    <property type="evidence" value="ECO:0007669"/>
    <property type="project" value="UniProtKB-EC"/>
</dbReference>
<evidence type="ECO:0000313" key="14">
    <source>
        <dbReference type="Proteomes" id="UP000327030"/>
    </source>
</evidence>
<keyword evidence="11" id="KW-0812">Transmembrane</keyword>
<dbReference type="KEGG" id="pxv:FXF36_06220"/>
<dbReference type="InterPro" id="IPR044791">
    <property type="entry name" value="Beta-glucanase/XTH"/>
</dbReference>
<evidence type="ECO:0000256" key="3">
    <source>
        <dbReference type="ARBA" id="ARBA00012690"/>
    </source>
</evidence>
<evidence type="ECO:0000256" key="4">
    <source>
        <dbReference type="ARBA" id="ARBA00014569"/>
    </source>
</evidence>
<sequence>MKKKWIIIISAVIAVYLLGIGIFAAIEISSSHALVDEDYKMELNHHNIFKFVKSDWANGGDFDCVWTPDNVDFSDGKMILTVDKNAEGYTGGEYSTNKTFLYGLYQVRMKPIKNTGVISSFFTYIEPTDEYDWNEIDIEFLGKDTTQVQFNYYDFKDNSHEYLYDLGFDASEDYHTYGFYWGKDSITWYVDGEPVYTAEGNTPNKPCKIFMNVWPGKDLESWVGAYDGTTPLNAYYEWASYQKVSSIEEANSLAKDQ</sequence>
<evidence type="ECO:0000313" key="13">
    <source>
        <dbReference type="EMBL" id="QFJ54482.1"/>
    </source>
</evidence>
<feature type="active site" description="Nucleophile" evidence="10">
    <location>
        <position position="135"/>
    </location>
</feature>
<keyword evidence="11" id="KW-1133">Transmembrane helix</keyword>
<evidence type="ECO:0000256" key="2">
    <source>
        <dbReference type="ARBA" id="ARBA00006865"/>
    </source>
</evidence>
<evidence type="ECO:0000256" key="6">
    <source>
        <dbReference type="ARBA" id="ARBA00023295"/>
    </source>
</evidence>
<dbReference type="InterPro" id="IPR013320">
    <property type="entry name" value="ConA-like_dom_sf"/>
</dbReference>
<keyword evidence="5" id="KW-0378">Hydrolase</keyword>
<dbReference type="EMBL" id="CP043028">
    <property type="protein sequence ID" value="QFJ54482.1"/>
    <property type="molecule type" value="Genomic_DNA"/>
</dbReference>
<dbReference type="Gene3D" id="2.60.120.200">
    <property type="match status" value="1"/>
</dbReference>
<dbReference type="OrthoDB" id="9809583at2"/>
<dbReference type="InterPro" id="IPR008263">
    <property type="entry name" value="GH16_AS"/>
</dbReference>
<keyword evidence="11" id="KW-0472">Membrane</keyword>
<reference evidence="14" key="1">
    <citation type="submission" date="2019-08" db="EMBL/GenBank/DDBJ databases">
        <title>Complete Genome Sequence of the Polysaccharide-Degrading Rumen Bacterium Pseudobutyrivibrio xylanivorans MA3014.</title>
        <authorList>
            <person name="Palevich N."/>
            <person name="Maclean P.H."/>
            <person name="Kelly W.J."/>
            <person name="Leahy S.C."/>
            <person name="Rakonjac J."/>
            <person name="Attwood G.T."/>
        </authorList>
    </citation>
    <scope>NUCLEOTIDE SEQUENCE [LARGE SCALE GENOMIC DNA]</scope>
    <source>
        <strain evidence="14">MA3014</strain>
    </source>
</reference>
<accession>A0A5P6VQ29</accession>
<dbReference type="Pfam" id="PF00722">
    <property type="entry name" value="Glyco_hydro_16"/>
    <property type="match status" value="1"/>
</dbReference>
<comment type="catalytic activity">
    <reaction evidence="1">
        <text>Hydrolysis of (1-&gt;4)-beta-D-glucosidic linkages in beta-D-glucans containing (1-&gt;3)- and (1-&gt;4)-bonds.</text>
        <dbReference type="EC" id="3.2.1.73"/>
    </reaction>
</comment>
<dbReference type="PANTHER" id="PTHR31062">
    <property type="entry name" value="XYLOGLUCAN ENDOTRANSGLUCOSYLASE/HYDROLASE PROTEIN 8-RELATED"/>
    <property type="match status" value="1"/>
</dbReference>
<evidence type="ECO:0000256" key="8">
    <source>
        <dbReference type="ARBA" id="ARBA00029771"/>
    </source>
</evidence>
<dbReference type="SUPFAM" id="SSF49899">
    <property type="entry name" value="Concanavalin A-like lectins/glucanases"/>
    <property type="match status" value="1"/>
</dbReference>
<dbReference type="GO" id="GO:0005975">
    <property type="term" value="P:carbohydrate metabolic process"/>
    <property type="evidence" value="ECO:0007669"/>
    <property type="project" value="InterPro"/>
</dbReference>
<evidence type="ECO:0000256" key="7">
    <source>
        <dbReference type="ARBA" id="ARBA00029722"/>
    </source>
</evidence>
<protein>
    <recommendedName>
        <fullName evidence="4">Beta-glucanase</fullName>
        <ecNumber evidence="3">3.2.1.73</ecNumber>
    </recommendedName>
    <alternativeName>
        <fullName evidence="9">1,3-1,4-beta-D-glucan 4-glucanohydrolase</fullName>
    </alternativeName>
    <alternativeName>
        <fullName evidence="8">Endo-beta-1,3-1,4 glucanase</fullName>
    </alternativeName>
    <alternativeName>
        <fullName evidence="7">Lichenase</fullName>
    </alternativeName>
</protein>
<comment type="similarity">
    <text evidence="2">Belongs to the glycosyl hydrolase 16 family.</text>
</comment>
<feature type="transmembrane region" description="Helical" evidence="11">
    <location>
        <begin position="5"/>
        <end position="26"/>
    </location>
</feature>
<dbReference type="PROSITE" id="PS51762">
    <property type="entry name" value="GH16_2"/>
    <property type="match status" value="1"/>
</dbReference>
<evidence type="ECO:0000256" key="9">
    <source>
        <dbReference type="ARBA" id="ARBA00031665"/>
    </source>
</evidence>
<feature type="domain" description="GH16" evidence="12">
    <location>
        <begin position="21"/>
        <end position="247"/>
    </location>
</feature>
<feature type="active site" description="Proton donor" evidence="10">
    <location>
        <position position="139"/>
    </location>
</feature>
<dbReference type="InterPro" id="IPR000757">
    <property type="entry name" value="Beta-glucanase-like"/>
</dbReference>
<dbReference type="EC" id="3.2.1.73" evidence="3"/>
<dbReference type="AlphaFoldDB" id="A0A5P6VQ29"/>
<proteinExistence type="inferred from homology"/>
<dbReference type="PRINTS" id="PR00737">
    <property type="entry name" value="GLHYDRLASE16"/>
</dbReference>